<evidence type="ECO:0000313" key="3">
    <source>
        <dbReference type="Proteomes" id="UP000652761"/>
    </source>
</evidence>
<dbReference type="EMBL" id="NMUH01003585">
    <property type="protein sequence ID" value="MQM06263.1"/>
    <property type="molecule type" value="Genomic_DNA"/>
</dbReference>
<keyword evidence="3" id="KW-1185">Reference proteome</keyword>
<accession>A0A843W5C9</accession>
<dbReference type="AlphaFoldDB" id="A0A843W5C9"/>
<proteinExistence type="predicted"/>
<dbReference type="Proteomes" id="UP000652761">
    <property type="component" value="Unassembled WGS sequence"/>
</dbReference>
<gene>
    <name evidence="2" type="ORF">Taro_039085</name>
</gene>
<name>A0A843W5C9_COLES</name>
<protein>
    <submittedName>
        <fullName evidence="2">Uncharacterized protein</fullName>
    </submittedName>
</protein>
<organism evidence="2 3">
    <name type="scientific">Colocasia esculenta</name>
    <name type="common">Wild taro</name>
    <name type="synonym">Arum esculentum</name>
    <dbReference type="NCBI Taxonomy" id="4460"/>
    <lineage>
        <taxon>Eukaryota</taxon>
        <taxon>Viridiplantae</taxon>
        <taxon>Streptophyta</taxon>
        <taxon>Embryophyta</taxon>
        <taxon>Tracheophyta</taxon>
        <taxon>Spermatophyta</taxon>
        <taxon>Magnoliopsida</taxon>
        <taxon>Liliopsida</taxon>
        <taxon>Araceae</taxon>
        <taxon>Aroideae</taxon>
        <taxon>Colocasieae</taxon>
        <taxon>Colocasia</taxon>
    </lineage>
</organism>
<feature type="region of interest" description="Disordered" evidence="1">
    <location>
        <begin position="1"/>
        <end position="93"/>
    </location>
</feature>
<evidence type="ECO:0000313" key="2">
    <source>
        <dbReference type="EMBL" id="MQM06263.1"/>
    </source>
</evidence>
<evidence type="ECO:0000256" key="1">
    <source>
        <dbReference type="SAM" id="MobiDB-lite"/>
    </source>
</evidence>
<reference evidence="2" key="1">
    <citation type="submission" date="2017-07" db="EMBL/GenBank/DDBJ databases">
        <title>Taro Niue Genome Assembly and Annotation.</title>
        <authorList>
            <person name="Atibalentja N."/>
            <person name="Keating K."/>
            <person name="Fields C.J."/>
        </authorList>
    </citation>
    <scope>NUCLEOTIDE SEQUENCE</scope>
    <source>
        <strain evidence="2">Niue_2</strain>
        <tissue evidence="2">Leaf</tissue>
    </source>
</reference>
<feature type="compositionally biased region" description="Gly residues" evidence="1">
    <location>
        <begin position="7"/>
        <end position="36"/>
    </location>
</feature>
<comment type="caution">
    <text evidence="2">The sequence shown here is derived from an EMBL/GenBank/DDBJ whole genome shotgun (WGS) entry which is preliminary data.</text>
</comment>
<sequence>MTTGGSSSDGGDGGGGDTPQGGGGGDSGQGGGGGGIAFTEEQFFRGATQDTNYGAPLQYNRRQKFSRGGHAGGSALDSNSYDNMISDFKRMST</sequence>